<evidence type="ECO:0000313" key="2">
    <source>
        <dbReference type="EMBL" id="PWK27180.1"/>
    </source>
</evidence>
<dbReference type="AlphaFoldDB" id="A0A316E9K8"/>
<keyword evidence="3" id="KW-1185">Reference proteome</keyword>
<sequence length="132" mass="14715">MSNNTTTAQNGKATSMPTQLATTPKANTKIISLDTEEIKALPTVSQVFERIQQGISLQAFHAKSSVRYKEIFDGLQEGKEGTGFILKAFFPSGRILEFPHLISNLEFLENQERKGKEHLNELEGEIQSFTIS</sequence>
<organism evidence="2 3">
    <name type="scientific">Arcicella aurantiaca</name>
    <dbReference type="NCBI Taxonomy" id="591202"/>
    <lineage>
        <taxon>Bacteria</taxon>
        <taxon>Pseudomonadati</taxon>
        <taxon>Bacteroidota</taxon>
        <taxon>Cytophagia</taxon>
        <taxon>Cytophagales</taxon>
        <taxon>Flectobacillaceae</taxon>
        <taxon>Arcicella</taxon>
    </lineage>
</organism>
<feature type="region of interest" description="Disordered" evidence="1">
    <location>
        <begin position="1"/>
        <end position="20"/>
    </location>
</feature>
<accession>A0A316E9K8</accession>
<name>A0A316E9K8_9BACT</name>
<proteinExistence type="predicted"/>
<dbReference type="RefSeq" id="WP_109742744.1">
    <property type="nucleotide sequence ID" value="NZ_QGGO01000008.1"/>
</dbReference>
<protein>
    <submittedName>
        <fullName evidence="2">Uncharacterized protein</fullName>
    </submittedName>
</protein>
<gene>
    <name evidence="2" type="ORF">LV89_01995</name>
</gene>
<dbReference type="EMBL" id="QGGO01000008">
    <property type="protein sequence ID" value="PWK27180.1"/>
    <property type="molecule type" value="Genomic_DNA"/>
</dbReference>
<dbReference type="Proteomes" id="UP000245489">
    <property type="component" value="Unassembled WGS sequence"/>
</dbReference>
<evidence type="ECO:0000313" key="3">
    <source>
        <dbReference type="Proteomes" id="UP000245489"/>
    </source>
</evidence>
<reference evidence="2 3" key="1">
    <citation type="submission" date="2018-05" db="EMBL/GenBank/DDBJ databases">
        <title>Genomic Encyclopedia of Archaeal and Bacterial Type Strains, Phase II (KMG-II): from individual species to whole genera.</title>
        <authorList>
            <person name="Goeker M."/>
        </authorList>
    </citation>
    <scope>NUCLEOTIDE SEQUENCE [LARGE SCALE GENOMIC DNA]</scope>
    <source>
        <strain evidence="2 3">DSM 22214</strain>
    </source>
</reference>
<evidence type="ECO:0000256" key="1">
    <source>
        <dbReference type="SAM" id="MobiDB-lite"/>
    </source>
</evidence>
<comment type="caution">
    <text evidence="2">The sequence shown here is derived from an EMBL/GenBank/DDBJ whole genome shotgun (WGS) entry which is preliminary data.</text>
</comment>